<dbReference type="EMBL" id="QKYT01001026">
    <property type="protein sequence ID" value="RIA80182.1"/>
    <property type="molecule type" value="Genomic_DNA"/>
</dbReference>
<comment type="caution">
    <text evidence="1">The sequence shown here is derived from an EMBL/GenBank/DDBJ whole genome shotgun (WGS) entry which is preliminary data.</text>
</comment>
<keyword evidence="2" id="KW-1185">Reference proteome</keyword>
<evidence type="ECO:0000313" key="1">
    <source>
        <dbReference type="EMBL" id="RIA80182.1"/>
    </source>
</evidence>
<name>A0A397S3W4_9GLOM</name>
<proteinExistence type="predicted"/>
<dbReference type="Proteomes" id="UP000265703">
    <property type="component" value="Unassembled WGS sequence"/>
</dbReference>
<sequence length="175" mass="19050">MKIGTDTNFPENLTIPEILKVPDGNVFKFVLFGIGVIDYKFNASDSTWIVSNGESFYFNDPKDISFDPNSIVATLLGGSVDQSGKDLKGVVKSAIPGDNSLIANKTIAVDFHPKLKTIRGTLGQVETHEGTSFSDITYIQSIFSGKEQDPPAGSHPDGYICRIPTATTHLYYKSQ</sequence>
<gene>
    <name evidence="1" type="ORF">C1645_793090</name>
</gene>
<protein>
    <submittedName>
        <fullName evidence="1">Uncharacterized protein</fullName>
    </submittedName>
</protein>
<dbReference type="OrthoDB" id="1859733at2759"/>
<dbReference type="AlphaFoldDB" id="A0A397S3W4"/>
<evidence type="ECO:0000313" key="2">
    <source>
        <dbReference type="Proteomes" id="UP000265703"/>
    </source>
</evidence>
<reference evidence="1 2" key="1">
    <citation type="submission" date="2018-06" db="EMBL/GenBank/DDBJ databases">
        <title>Comparative genomics reveals the genomic features of Rhizophagus irregularis, R. cerebriforme, R. diaphanum and Gigaspora rosea, and their symbiotic lifestyle signature.</title>
        <authorList>
            <person name="Morin E."/>
            <person name="San Clemente H."/>
            <person name="Chen E.C.H."/>
            <person name="De La Providencia I."/>
            <person name="Hainaut M."/>
            <person name="Kuo A."/>
            <person name="Kohler A."/>
            <person name="Murat C."/>
            <person name="Tang N."/>
            <person name="Roy S."/>
            <person name="Loubradou J."/>
            <person name="Henrissat B."/>
            <person name="Grigoriev I.V."/>
            <person name="Corradi N."/>
            <person name="Roux C."/>
            <person name="Martin F.M."/>
        </authorList>
    </citation>
    <scope>NUCLEOTIDE SEQUENCE [LARGE SCALE GENOMIC DNA]</scope>
    <source>
        <strain evidence="1 2">DAOM 227022</strain>
    </source>
</reference>
<organism evidence="1 2">
    <name type="scientific">Glomus cerebriforme</name>
    <dbReference type="NCBI Taxonomy" id="658196"/>
    <lineage>
        <taxon>Eukaryota</taxon>
        <taxon>Fungi</taxon>
        <taxon>Fungi incertae sedis</taxon>
        <taxon>Mucoromycota</taxon>
        <taxon>Glomeromycotina</taxon>
        <taxon>Glomeromycetes</taxon>
        <taxon>Glomerales</taxon>
        <taxon>Glomeraceae</taxon>
        <taxon>Glomus</taxon>
    </lineage>
</organism>
<accession>A0A397S3W4</accession>